<dbReference type="GO" id="GO:0016746">
    <property type="term" value="F:acyltransferase activity"/>
    <property type="evidence" value="ECO:0007669"/>
    <property type="project" value="UniProtKB-KW"/>
</dbReference>
<dbReference type="PANTHER" id="PTHR22753:SF14">
    <property type="entry name" value="MONOACYLGLYCEROL_DIACYLGLYCEROL O-ACYLTRANSFERASE"/>
    <property type="match status" value="1"/>
</dbReference>
<dbReference type="AlphaFoldDB" id="A0ABD6EVJ4"/>
<evidence type="ECO:0008006" key="6">
    <source>
        <dbReference type="Google" id="ProtNLM"/>
    </source>
</evidence>
<evidence type="ECO:0000313" key="5">
    <source>
        <dbReference type="Proteomes" id="UP001608902"/>
    </source>
</evidence>
<comment type="caution">
    <text evidence="4">The sequence shown here is derived from an EMBL/GenBank/DDBJ whole genome shotgun (WGS) entry which is preliminary data.</text>
</comment>
<evidence type="ECO:0000256" key="3">
    <source>
        <dbReference type="ARBA" id="ARBA00023315"/>
    </source>
</evidence>
<evidence type="ECO:0000256" key="1">
    <source>
        <dbReference type="ARBA" id="ARBA00005420"/>
    </source>
</evidence>
<accession>A0ABD6EVJ4</accession>
<reference evidence="4 5" key="1">
    <citation type="submission" date="2024-08" db="EMBL/GenBank/DDBJ databases">
        <title>Gnathostoma spinigerum genome.</title>
        <authorList>
            <person name="Gonzalez-Bertolin B."/>
            <person name="Monzon S."/>
            <person name="Zaballos A."/>
            <person name="Jimenez P."/>
            <person name="Dekumyoy P."/>
            <person name="Varona S."/>
            <person name="Cuesta I."/>
            <person name="Sumanam S."/>
            <person name="Adisakwattana P."/>
            <person name="Gasser R.B."/>
            <person name="Hernandez-Gonzalez A."/>
            <person name="Young N.D."/>
            <person name="Perteguer M.J."/>
        </authorList>
    </citation>
    <scope>NUCLEOTIDE SEQUENCE [LARGE SCALE GENOMIC DNA]</scope>
    <source>
        <strain evidence="4">AL3</strain>
        <tissue evidence="4">Liver</tissue>
    </source>
</reference>
<name>A0ABD6EVJ4_9BILA</name>
<evidence type="ECO:0000313" key="4">
    <source>
        <dbReference type="EMBL" id="MFH4983963.1"/>
    </source>
</evidence>
<dbReference type="Proteomes" id="UP001608902">
    <property type="component" value="Unassembled WGS sequence"/>
</dbReference>
<protein>
    <recommendedName>
        <fullName evidence="6">Phospholipid/glycerol acyltransferase domain-containing protein</fullName>
    </recommendedName>
</protein>
<dbReference type="PANTHER" id="PTHR22753">
    <property type="entry name" value="TRANSMEMBRANE PROTEIN 68"/>
    <property type="match status" value="1"/>
</dbReference>
<dbReference type="Pfam" id="PF03982">
    <property type="entry name" value="DAGAT"/>
    <property type="match status" value="1"/>
</dbReference>
<comment type="similarity">
    <text evidence="1">Belongs to the diacylglycerol acyltransferase family.</text>
</comment>
<gene>
    <name evidence="4" type="ORF">AB6A40_010672</name>
</gene>
<keyword evidence="5" id="KW-1185">Reference proteome</keyword>
<keyword evidence="2" id="KW-0808">Transferase</keyword>
<keyword evidence="3" id="KW-0012">Acyltransferase</keyword>
<dbReference type="InterPro" id="IPR007130">
    <property type="entry name" value="DAGAT"/>
</dbReference>
<organism evidence="4 5">
    <name type="scientific">Gnathostoma spinigerum</name>
    <dbReference type="NCBI Taxonomy" id="75299"/>
    <lineage>
        <taxon>Eukaryota</taxon>
        <taxon>Metazoa</taxon>
        <taxon>Ecdysozoa</taxon>
        <taxon>Nematoda</taxon>
        <taxon>Chromadorea</taxon>
        <taxon>Rhabditida</taxon>
        <taxon>Spirurina</taxon>
        <taxon>Gnathostomatomorpha</taxon>
        <taxon>Gnathostomatoidea</taxon>
        <taxon>Gnathostomatidae</taxon>
        <taxon>Gnathostoma</taxon>
    </lineage>
</organism>
<proteinExistence type="inferred from homology"/>
<dbReference type="EMBL" id="JBGFUD010014607">
    <property type="protein sequence ID" value="MFH4983963.1"/>
    <property type="molecule type" value="Genomic_DNA"/>
</dbReference>
<dbReference type="CDD" id="cd07987">
    <property type="entry name" value="LPLAT_MGAT-like"/>
    <property type="match status" value="1"/>
</dbReference>
<sequence>MLCKVFCITPGTVEDCVARLKDGHLLCIAPGGVREALFSDPSRYNIMWARRLGFARVIIGSGTPVIPMFTENCHDAFRTPRWGRKMFRWIYEKSRLPVCPIYGGFPVKMITHLGKPIIFPSEISPEAVRRRVKSDVHDLIREHQRLPGNIFRGILQR</sequence>
<evidence type="ECO:0000256" key="2">
    <source>
        <dbReference type="ARBA" id="ARBA00022679"/>
    </source>
</evidence>